<comment type="similarity">
    <text evidence="2">Belongs to the cyclin family.</text>
</comment>
<sequence length="133" mass="15447">QISTLCYLTDNTFQRQQILRCERQMLKALDFFMGRPVMVQFLDRFLQVHKNPPEVECLARYICDLSITSYKLSSNSPSYKAAGALALARRLLLDEDEPTWSEDLTFYTSYNLEYLSDICIDLVYILIKAPTSK</sequence>
<dbReference type="SMART" id="SM00385">
    <property type="entry name" value="CYCLIN"/>
    <property type="match status" value="1"/>
</dbReference>
<dbReference type="Gene3D" id="1.10.472.10">
    <property type="entry name" value="Cyclin-like"/>
    <property type="match status" value="2"/>
</dbReference>
<dbReference type="Pfam" id="PF02984">
    <property type="entry name" value="Cyclin_C"/>
    <property type="match status" value="1"/>
</dbReference>
<dbReference type="AlphaFoldDB" id="A0AAV2HE59"/>
<comment type="caution">
    <text evidence="5">The sequence shown here is derived from an EMBL/GenBank/DDBJ whole genome shotgun (WGS) entry which is preliminary data.</text>
</comment>
<dbReference type="InterPro" id="IPR039361">
    <property type="entry name" value="Cyclin"/>
</dbReference>
<feature type="domain" description="Cyclin C-terminal" evidence="4">
    <location>
        <begin position="36"/>
        <end position="133"/>
    </location>
</feature>
<organism evidence="5 6">
    <name type="scientific">Lymnaea stagnalis</name>
    <name type="common">Great pond snail</name>
    <name type="synonym">Helix stagnalis</name>
    <dbReference type="NCBI Taxonomy" id="6523"/>
    <lineage>
        <taxon>Eukaryota</taxon>
        <taxon>Metazoa</taxon>
        <taxon>Spiralia</taxon>
        <taxon>Lophotrochozoa</taxon>
        <taxon>Mollusca</taxon>
        <taxon>Gastropoda</taxon>
        <taxon>Heterobranchia</taxon>
        <taxon>Euthyneura</taxon>
        <taxon>Panpulmonata</taxon>
        <taxon>Hygrophila</taxon>
        <taxon>Lymnaeoidea</taxon>
        <taxon>Lymnaeidae</taxon>
        <taxon>Lymnaea</taxon>
    </lineage>
</organism>
<dbReference type="PANTHER" id="PTHR10177">
    <property type="entry name" value="CYCLINS"/>
    <property type="match status" value="1"/>
</dbReference>
<dbReference type="InterPro" id="IPR004367">
    <property type="entry name" value="Cyclin_C-dom"/>
</dbReference>
<gene>
    <name evidence="5" type="ORF">GSLYS_00005742001</name>
</gene>
<dbReference type="SMART" id="SM01332">
    <property type="entry name" value="Cyclin_C"/>
    <property type="match status" value="1"/>
</dbReference>
<feature type="non-terminal residue" evidence="5">
    <location>
        <position position="133"/>
    </location>
</feature>
<dbReference type="EMBL" id="CAXITT010000094">
    <property type="protein sequence ID" value="CAL1531647.1"/>
    <property type="molecule type" value="Genomic_DNA"/>
</dbReference>
<dbReference type="Pfam" id="PF00134">
    <property type="entry name" value="Cyclin_N"/>
    <property type="match status" value="1"/>
</dbReference>
<feature type="domain" description="Cyclin-like" evidence="3">
    <location>
        <begin position="40"/>
        <end position="128"/>
    </location>
</feature>
<reference evidence="5 6" key="1">
    <citation type="submission" date="2024-04" db="EMBL/GenBank/DDBJ databases">
        <authorList>
            <consortium name="Genoscope - CEA"/>
            <person name="William W."/>
        </authorList>
    </citation>
    <scope>NUCLEOTIDE SEQUENCE [LARGE SCALE GENOMIC DNA]</scope>
</reference>
<dbReference type="InterPro" id="IPR036915">
    <property type="entry name" value="Cyclin-like_sf"/>
</dbReference>
<keyword evidence="1 2" id="KW-0195">Cyclin</keyword>
<dbReference type="Proteomes" id="UP001497497">
    <property type="component" value="Unassembled WGS sequence"/>
</dbReference>
<evidence type="ECO:0000256" key="1">
    <source>
        <dbReference type="ARBA" id="ARBA00023127"/>
    </source>
</evidence>
<protein>
    <submittedName>
        <fullName evidence="5">Uncharacterized protein</fullName>
    </submittedName>
</protein>
<accession>A0AAV2HE59</accession>
<dbReference type="InterPro" id="IPR013763">
    <property type="entry name" value="Cyclin-like_dom"/>
</dbReference>
<evidence type="ECO:0000256" key="2">
    <source>
        <dbReference type="RuleBase" id="RU000383"/>
    </source>
</evidence>
<evidence type="ECO:0000313" key="6">
    <source>
        <dbReference type="Proteomes" id="UP001497497"/>
    </source>
</evidence>
<evidence type="ECO:0000259" key="3">
    <source>
        <dbReference type="SMART" id="SM00385"/>
    </source>
</evidence>
<name>A0AAV2HE59_LYMST</name>
<evidence type="ECO:0000259" key="4">
    <source>
        <dbReference type="SMART" id="SM01332"/>
    </source>
</evidence>
<evidence type="ECO:0000313" key="5">
    <source>
        <dbReference type="EMBL" id="CAL1531647.1"/>
    </source>
</evidence>
<proteinExistence type="inferred from homology"/>
<dbReference type="SUPFAM" id="SSF47954">
    <property type="entry name" value="Cyclin-like"/>
    <property type="match status" value="2"/>
</dbReference>
<feature type="non-terminal residue" evidence="5">
    <location>
        <position position="1"/>
    </location>
</feature>
<dbReference type="InterPro" id="IPR006671">
    <property type="entry name" value="Cyclin_N"/>
</dbReference>
<keyword evidence="6" id="KW-1185">Reference proteome</keyword>